<dbReference type="PRINTS" id="PR00502">
    <property type="entry name" value="NUDIXFAMILY"/>
</dbReference>
<dbReference type="GO" id="GO:0005829">
    <property type="term" value="C:cytosol"/>
    <property type="evidence" value="ECO:0007669"/>
    <property type="project" value="TreeGrafter"/>
</dbReference>
<gene>
    <name evidence="4" type="ORF">DHEL01_v209483</name>
</gene>
<dbReference type="GO" id="GO:0035539">
    <property type="term" value="F:8-oxo-7,8-dihydrodeoxyguanosine triphosphate pyrophosphatase activity"/>
    <property type="evidence" value="ECO:0007669"/>
    <property type="project" value="TreeGrafter"/>
</dbReference>
<dbReference type="InterPro" id="IPR020084">
    <property type="entry name" value="NUDIX_hydrolase_CS"/>
</dbReference>
<dbReference type="InParanoid" id="A0A2P5HPE8"/>
<evidence type="ECO:0000259" key="3">
    <source>
        <dbReference type="PROSITE" id="PS51462"/>
    </source>
</evidence>
<dbReference type="EMBL" id="MAVT02001078">
    <property type="protein sequence ID" value="POS72118.1"/>
    <property type="molecule type" value="Genomic_DNA"/>
</dbReference>
<keyword evidence="1 2" id="KW-0378">Hydrolase</keyword>
<feature type="domain" description="Nudix hydrolase" evidence="3">
    <location>
        <begin position="8"/>
        <end position="139"/>
    </location>
</feature>
<keyword evidence="5" id="KW-1185">Reference proteome</keyword>
<dbReference type="Proteomes" id="UP000094444">
    <property type="component" value="Unassembled WGS sequence"/>
</dbReference>
<evidence type="ECO:0000256" key="2">
    <source>
        <dbReference type="RuleBase" id="RU003476"/>
    </source>
</evidence>
<dbReference type="PROSITE" id="PS00893">
    <property type="entry name" value="NUDIX_BOX"/>
    <property type="match status" value="1"/>
</dbReference>
<organism evidence="4 5">
    <name type="scientific">Diaporthe helianthi</name>
    <dbReference type="NCBI Taxonomy" id="158607"/>
    <lineage>
        <taxon>Eukaryota</taxon>
        <taxon>Fungi</taxon>
        <taxon>Dikarya</taxon>
        <taxon>Ascomycota</taxon>
        <taxon>Pezizomycotina</taxon>
        <taxon>Sordariomycetes</taxon>
        <taxon>Sordariomycetidae</taxon>
        <taxon>Diaporthales</taxon>
        <taxon>Diaporthaceae</taxon>
        <taxon>Diaporthe</taxon>
    </lineage>
</organism>
<dbReference type="PANTHER" id="PTHR16099:SF5">
    <property type="entry name" value="NUCLEOTIDE TRIPHOSPHATE DIPHOSPHATASE NUDT15"/>
    <property type="match status" value="1"/>
</dbReference>
<name>A0A2P5HPE8_DIAHE</name>
<dbReference type="PROSITE" id="PS51462">
    <property type="entry name" value="NUDIX"/>
    <property type="match status" value="1"/>
</dbReference>
<dbReference type="Gene3D" id="3.90.79.10">
    <property type="entry name" value="Nucleoside Triphosphate Pyrophosphohydrolase"/>
    <property type="match status" value="1"/>
</dbReference>
<dbReference type="InterPro" id="IPR020476">
    <property type="entry name" value="Nudix_hydrolase"/>
</dbReference>
<reference evidence="4" key="1">
    <citation type="submission" date="2017-09" db="EMBL/GenBank/DDBJ databases">
        <title>Polyketide synthases of a Diaporthe helianthi virulent isolate.</title>
        <authorList>
            <person name="Baroncelli R."/>
        </authorList>
    </citation>
    <scope>NUCLEOTIDE SEQUENCE [LARGE SCALE GENOMIC DNA]</scope>
    <source>
        <strain evidence="4">7/96</strain>
    </source>
</reference>
<dbReference type="CDD" id="cd04678">
    <property type="entry name" value="NUDIX_MTH2_Nudt15"/>
    <property type="match status" value="1"/>
</dbReference>
<dbReference type="GO" id="GO:0006203">
    <property type="term" value="P:dGTP catabolic process"/>
    <property type="evidence" value="ECO:0007669"/>
    <property type="project" value="TreeGrafter"/>
</dbReference>
<dbReference type="FunFam" id="3.90.79.10:FF:000060">
    <property type="entry name" value="Nudix hydrolase 1"/>
    <property type="match status" value="1"/>
</dbReference>
<dbReference type="STRING" id="158607.A0A2P5HPE8"/>
<dbReference type="PANTHER" id="PTHR16099">
    <property type="entry name" value="8-OXO-DGTP DIPHOSPHATES NUDT15"/>
    <property type="match status" value="1"/>
</dbReference>
<protein>
    <submittedName>
        <fullName evidence="4">Nudix domain containing protein</fullName>
    </submittedName>
</protein>
<dbReference type="AlphaFoldDB" id="A0A2P5HPE8"/>
<dbReference type="InterPro" id="IPR000086">
    <property type="entry name" value="NUDIX_hydrolase_dom"/>
</dbReference>
<dbReference type="SUPFAM" id="SSF55811">
    <property type="entry name" value="Nudix"/>
    <property type="match status" value="1"/>
</dbReference>
<comment type="caution">
    <text evidence="4">The sequence shown here is derived from an EMBL/GenBank/DDBJ whole genome shotgun (WGS) entry which is preliminary data.</text>
</comment>
<evidence type="ECO:0000313" key="5">
    <source>
        <dbReference type="Proteomes" id="UP000094444"/>
    </source>
</evidence>
<evidence type="ECO:0000313" key="4">
    <source>
        <dbReference type="EMBL" id="POS72118.1"/>
    </source>
</evidence>
<sequence>MATSSTSNPRVGVAAIIQGPDGKVVFGRRKSSHGAGQWAFPGGHLEYGEDFKQCAERETLEETGLRVKGRKIAHVTNDVFSDLGKHYITIFVVCEMLDQGAQPALLEPEKSEPWVWKTFDEIRQAKSDELFLPMRNLLKELPDFDRLLDLQA</sequence>
<proteinExistence type="inferred from homology"/>
<accession>A0A2P5HPE8</accession>
<dbReference type="OrthoDB" id="447842at2759"/>
<evidence type="ECO:0000256" key="1">
    <source>
        <dbReference type="ARBA" id="ARBA00022801"/>
    </source>
</evidence>
<dbReference type="InterPro" id="IPR015797">
    <property type="entry name" value="NUDIX_hydrolase-like_dom_sf"/>
</dbReference>
<dbReference type="Pfam" id="PF00293">
    <property type="entry name" value="NUDIX"/>
    <property type="match status" value="1"/>
</dbReference>
<comment type="similarity">
    <text evidence="2">Belongs to the Nudix hydrolase family.</text>
</comment>